<dbReference type="Proteomes" id="UP001163324">
    <property type="component" value="Chromosome 1"/>
</dbReference>
<protein>
    <submittedName>
        <fullName evidence="1">Uncharacterized protein</fullName>
    </submittedName>
</protein>
<name>A0ACC0VC10_9HYPO</name>
<proteinExistence type="predicted"/>
<dbReference type="EMBL" id="CM047940">
    <property type="protein sequence ID" value="KAI9903986.1"/>
    <property type="molecule type" value="Genomic_DNA"/>
</dbReference>
<sequence length="1915" mass="212332">MAGAPSYGANGFQNQNNGNSSDEKMANSSNVTRPFTLKQAIPYSPLTTSVPLLPDVIKDPTLGSASPPLDLSGFLPHDLDRLNQEAVGQNALPKDSKQVADQILHGIKPSQRTHYKFAPLPQPTSPANSTSTRSIAQGLSPIAKAVYERVGRYFKTTKSSIPSQPQSNGIAKGHPIVKTESAPGPSLPDVPRHNPPAQNLEPNRSNAVKIEVAIPAKRSFDELSYNNAHSAPVPDSTPIPQPPPTTTVQPPAPMTAVQAPAPMVGVETPVPIPAHLAQHIPKSVKPQFRVELPSSNINRDEYMEVAEKFELPEHLSQRKKARLDDETSGAMRESLDQRQRSEAALMELSRRTQAIDRAVRAAYDAEPGFDQMVWLTSEREPALTAEEQKKMHTVIQKIISLNSLARVPVEYLTQTLRLSEASLKDASLLELHVDKDWDEAAVEAWILQLPRLDTALKAARTSARILSGGREDKQLYSESLIENIIQTFKKTIEDIVIPLVEFRSSGNTSSIFRLLLRHRKELSVVFISCQKLLSLLAELVSKVQLADLGLNTLEFIASNLIFVDNAFTDKDSVVGTQKFDGIRSAAMDMLCQIFMIKPAQRHGILNEILTSLSKLPGSKQSSKQFKLVDGGSVQPVSALIMRLVQASSSNPDPVSDIGYDDGSDDDEEHSASKKKKTPVVTIHSESQGADQHDQAVEELCAVAQPLSDEAQRNASMVINFLVQRAIGSSKSGETPFRNLLDLCVDDFTTCLELVDWPAAEVLLRCLMSSMVHLFEAEKSAAPTKNMALEILGNMSAAISRLRSQVKKLANATEGSDADDLLRFLSDLANHMLDREGRFDSIVAWSGPYRIVLESLTARSNDTQLVGATSFLIATWADRLQTGYHRAPPDDNERDRELGRIAYRLRMMVEDRTWLSNQYEFRAAPGEQTRRLSYLLVLLGSPLCENFDRMLSILLHSMSSDQASVRSKSLKSVNHVLETDPSILDGNSGVIDRILESVTDNSPQVRESALSLLGNCFNMRRGLEFSLASHVLSRLSDSGVAVRRRAMKLVRDIYLRNYDSKIRSEIAGGLLRRTVNDLDDGIKETGRQMIEEIWFEPFYKMEDNAVYQTALAEHSSLIIRTVKMVVGLTELLDKVFQSVLKGEKKGPVGPSDICARLISNMFHLLSNADQDNPDSPSSLDILQVLTIFARADPALFNFEQIRHLKPHLTTTEKKQDEDQVEYEKRRAEEVQTFRAVANIFRLVLPQLSTVHSEFITEIRAQLVRMIAKVGMGTGLSELAACLRVICDILNDVTPIKMVTKSALLQTAKLAAAPKLSDPAMARARMQLGGYFSILGAVLSNFDLDSELGFFQQLHKDFKGDSVTRLVVDKLLPFASPNQHPMLRRESIDSIATICQAWPRMYTLPKVGLVFEQAFKEQARPLENIILRSFKEFLFREEKRSEASTAAAGAEKEKDSGKEKKSLKVMGGTSYDDVASATTQQFLSDITRISLASQDVHALQALQVLGSINRQGLTHPKETVITLVTLETSSYTPIAELAFREHKTLHEKHESTLETQYTKAVQSAYEYQRDIVGDTHGATFDPPQAKLYNLMHVFKVSKLKKRQRFLEKIVDMMDFDLSKLQSHQDIPPHVSFVRFILENLAAFEYHAVGELQNMVHRMEKLVNGTGTTIAQAIDSELFHMGIDALADIPPPAQLEQVVTDAHPGVMINGDAPASGLAPAPASGLAPAPAPPPPAPGPVYNKSIEPARLRKLATAATVLSSLWEVRSYLRRLYGMGANRHDSKAKALAKDLNRTPTKTQGVHWDKFWEEFTPHFNGLTTEEAMVHRCKIFVEVMNVDKEFKFVEEDEEDMDLDDPATPSGDEGERGADSGGRKRKGAGTPGGRKKRPRPDSQPRKRGRPRKTPVQETQDDGEEDLDWF</sequence>
<keyword evidence="2" id="KW-1185">Reference proteome</keyword>
<reference evidence="1" key="1">
    <citation type="submission" date="2022-10" db="EMBL/GenBank/DDBJ databases">
        <title>Complete Genome of Trichothecium roseum strain YXFP-22015, a Plant Pathogen Isolated from Citrus.</title>
        <authorList>
            <person name="Wang Y."/>
            <person name="Zhu L."/>
        </authorList>
    </citation>
    <scope>NUCLEOTIDE SEQUENCE</scope>
    <source>
        <strain evidence="1">YXFP-22015</strain>
    </source>
</reference>
<evidence type="ECO:0000313" key="1">
    <source>
        <dbReference type="EMBL" id="KAI9903986.1"/>
    </source>
</evidence>
<organism evidence="1 2">
    <name type="scientific">Trichothecium roseum</name>
    <dbReference type="NCBI Taxonomy" id="47278"/>
    <lineage>
        <taxon>Eukaryota</taxon>
        <taxon>Fungi</taxon>
        <taxon>Dikarya</taxon>
        <taxon>Ascomycota</taxon>
        <taxon>Pezizomycotina</taxon>
        <taxon>Sordariomycetes</taxon>
        <taxon>Hypocreomycetidae</taxon>
        <taxon>Hypocreales</taxon>
        <taxon>Hypocreales incertae sedis</taxon>
        <taxon>Trichothecium</taxon>
    </lineage>
</organism>
<evidence type="ECO:0000313" key="2">
    <source>
        <dbReference type="Proteomes" id="UP001163324"/>
    </source>
</evidence>
<accession>A0ACC0VC10</accession>
<gene>
    <name evidence="1" type="ORF">N3K66_000515</name>
</gene>
<comment type="caution">
    <text evidence="1">The sequence shown here is derived from an EMBL/GenBank/DDBJ whole genome shotgun (WGS) entry which is preliminary data.</text>
</comment>